<feature type="compositionally biased region" description="Acidic residues" evidence="1">
    <location>
        <begin position="15"/>
        <end position="26"/>
    </location>
</feature>
<evidence type="ECO:0000256" key="1">
    <source>
        <dbReference type="SAM" id="MobiDB-lite"/>
    </source>
</evidence>
<name>A0A1X7TBS4_AMPQE</name>
<accession>A0A1X7TBS4</accession>
<dbReference type="InParanoid" id="A0A1X7TBS4"/>
<proteinExistence type="predicted"/>
<protein>
    <submittedName>
        <fullName evidence="2">Uncharacterized protein</fullName>
    </submittedName>
</protein>
<reference evidence="2" key="1">
    <citation type="submission" date="2017-05" db="UniProtKB">
        <authorList>
            <consortium name="EnsemblMetazoa"/>
        </authorList>
    </citation>
    <scope>IDENTIFICATION</scope>
</reference>
<evidence type="ECO:0000313" key="2">
    <source>
        <dbReference type="EnsemblMetazoa" id="Aqu2.1.11900_001"/>
    </source>
</evidence>
<organism evidence="2">
    <name type="scientific">Amphimedon queenslandica</name>
    <name type="common">Sponge</name>
    <dbReference type="NCBI Taxonomy" id="400682"/>
    <lineage>
        <taxon>Eukaryota</taxon>
        <taxon>Metazoa</taxon>
        <taxon>Porifera</taxon>
        <taxon>Demospongiae</taxon>
        <taxon>Heteroscleromorpha</taxon>
        <taxon>Haplosclerida</taxon>
        <taxon>Niphatidae</taxon>
        <taxon>Amphimedon</taxon>
    </lineage>
</organism>
<dbReference type="AlphaFoldDB" id="A0A1X7TBS4"/>
<feature type="region of interest" description="Disordered" evidence="1">
    <location>
        <begin position="1"/>
        <end position="26"/>
    </location>
</feature>
<sequence>MGNGKAAPESYVDAYNDENASDPDIVDEFESSDSASDLEDVCFQTCICPNYPHNQRHCPENVRNRNRAMNLDDTVTPTCTLRTPPLKKLNQSLMRCPSPLISSNGKKQSTPVNIPLKEITPQKFDSVTSIHRKTKSTTLYTSQLIGSPPAVKDLHNESTAQNVISKIHL</sequence>
<dbReference type="EnsemblMetazoa" id="Aqu2.1.11900_001">
    <property type="protein sequence ID" value="Aqu2.1.11900_001"/>
    <property type="gene ID" value="Aqu2.1.11900"/>
</dbReference>